<accession>A0AAW5WYP4</accession>
<dbReference type="GO" id="GO:0003700">
    <property type="term" value="F:DNA-binding transcription factor activity"/>
    <property type="evidence" value="ECO:0007669"/>
    <property type="project" value="TreeGrafter"/>
</dbReference>
<dbReference type="PROSITE" id="PS50932">
    <property type="entry name" value="HTH_LACI_2"/>
    <property type="match status" value="1"/>
</dbReference>
<dbReference type="PRINTS" id="PR00036">
    <property type="entry name" value="HTHLACI"/>
</dbReference>
<evidence type="ECO:0000313" key="9">
    <source>
        <dbReference type="Proteomes" id="UP001211566"/>
    </source>
</evidence>
<dbReference type="EMBL" id="JAKHEY010000008">
    <property type="protein sequence ID" value="MCZ9678648.1"/>
    <property type="molecule type" value="Genomic_DNA"/>
</dbReference>
<keyword evidence="3" id="KW-0238">DNA-binding</keyword>
<reference evidence="6 8" key="2">
    <citation type="submission" date="2022-01" db="EMBL/GenBank/DDBJ databases">
        <title>VMRC isolate genome collection.</title>
        <authorList>
            <person name="France M."/>
            <person name="Rutt L."/>
            <person name="Humphrys M."/>
            <person name="Ravel J."/>
        </authorList>
    </citation>
    <scope>NUCLEOTIDE SEQUENCE [LARGE SCALE GENOMIC DNA]</scope>
    <source>
        <strain evidence="6 8">C0172B4</strain>
    </source>
</reference>
<dbReference type="InterPro" id="IPR000843">
    <property type="entry name" value="HTH_LacI"/>
</dbReference>
<comment type="caution">
    <text evidence="7">The sequence shown here is derived from an EMBL/GenBank/DDBJ whole genome shotgun (WGS) entry which is preliminary data.</text>
</comment>
<dbReference type="RefSeq" id="WP_269254875.1">
    <property type="nucleotide sequence ID" value="NZ_JAKHEY010000008.1"/>
</dbReference>
<evidence type="ECO:0000259" key="5">
    <source>
        <dbReference type="PROSITE" id="PS50932"/>
    </source>
</evidence>
<gene>
    <name evidence="6" type="ORF">L2772_06360</name>
    <name evidence="7" type="ORF">L2Z99_06055</name>
</gene>
<evidence type="ECO:0000256" key="1">
    <source>
        <dbReference type="ARBA" id="ARBA00022491"/>
    </source>
</evidence>
<dbReference type="InterPro" id="IPR010982">
    <property type="entry name" value="Lambda_DNA-bd_dom_sf"/>
</dbReference>
<evidence type="ECO:0000256" key="2">
    <source>
        <dbReference type="ARBA" id="ARBA00023015"/>
    </source>
</evidence>
<dbReference type="InterPro" id="IPR028082">
    <property type="entry name" value="Peripla_BP_I"/>
</dbReference>
<dbReference type="Pfam" id="PF13407">
    <property type="entry name" value="Peripla_BP_4"/>
    <property type="match status" value="1"/>
</dbReference>
<dbReference type="InterPro" id="IPR025997">
    <property type="entry name" value="SBP_2_dom"/>
</dbReference>
<evidence type="ECO:0000313" key="8">
    <source>
        <dbReference type="Proteomes" id="UP001211420"/>
    </source>
</evidence>
<dbReference type="CDD" id="cd01392">
    <property type="entry name" value="HTH_LacI"/>
    <property type="match status" value="1"/>
</dbReference>
<sequence length="316" mass="35635">MSANIKDVAREAGVSIATVSRFINQNGYVAAATATKIESAIARLNYQTKKEIRRSTNTKAIGVIFPSIKNPLFSELFTYLESNLKNKGYNCILFIDNNENHKLEDYVSLILDGQIKGIINSSPLKIDKVNYPGIPIVTFDRNLGPNIPFVSCNNLDGGFKIAKTVVEKGCKKILILSGNRQDYFPITDRIKGMMKVFNYNELEIKTAYTDFEGSEIAKKIQIDGLIKNKKYDAICTTDDITALFVREQAKLINYSPIITGFDGTKFINHLFPELITVRQPTEELANLLTEICLNQIENYKENIEKKYILPVELVNK</sequence>
<dbReference type="AlphaFoldDB" id="A0AAW5WYP4"/>
<name>A0AAW5WYP4_9LACO</name>
<dbReference type="EMBL" id="JAKHPW010000007">
    <property type="protein sequence ID" value="MCZ3622494.1"/>
    <property type="molecule type" value="Genomic_DNA"/>
</dbReference>
<dbReference type="SUPFAM" id="SSF47413">
    <property type="entry name" value="lambda repressor-like DNA-binding domains"/>
    <property type="match status" value="1"/>
</dbReference>
<reference evidence="7" key="1">
    <citation type="submission" date="2022-01" db="EMBL/GenBank/DDBJ databases">
        <title>STING isolate genome collection.</title>
        <authorList>
            <person name="France M."/>
            <person name="Rutt L."/>
            <person name="Humphrys M."/>
            <person name="Ravel J."/>
        </authorList>
    </citation>
    <scope>NUCLEOTIDE SEQUENCE</scope>
    <source>
        <strain evidence="7">C0081E5</strain>
    </source>
</reference>
<dbReference type="Proteomes" id="UP001211566">
    <property type="component" value="Unassembled WGS sequence"/>
</dbReference>
<evidence type="ECO:0000256" key="3">
    <source>
        <dbReference type="ARBA" id="ARBA00023125"/>
    </source>
</evidence>
<keyword evidence="1" id="KW-0678">Repressor</keyword>
<keyword evidence="2" id="KW-0805">Transcription regulation</keyword>
<proteinExistence type="predicted"/>
<protein>
    <submittedName>
        <fullName evidence="7">LacI family transcriptional regulator</fullName>
    </submittedName>
</protein>
<dbReference type="PROSITE" id="PS00356">
    <property type="entry name" value="HTH_LACI_1"/>
    <property type="match status" value="1"/>
</dbReference>
<dbReference type="GO" id="GO:0000976">
    <property type="term" value="F:transcription cis-regulatory region binding"/>
    <property type="evidence" value="ECO:0007669"/>
    <property type="project" value="TreeGrafter"/>
</dbReference>
<dbReference type="SMART" id="SM00354">
    <property type="entry name" value="HTH_LACI"/>
    <property type="match status" value="1"/>
</dbReference>
<feature type="domain" description="HTH lacI-type" evidence="5">
    <location>
        <begin position="3"/>
        <end position="58"/>
    </location>
</feature>
<evidence type="ECO:0000313" key="7">
    <source>
        <dbReference type="EMBL" id="MCZ9678648.1"/>
    </source>
</evidence>
<evidence type="ECO:0000256" key="4">
    <source>
        <dbReference type="ARBA" id="ARBA00023163"/>
    </source>
</evidence>
<keyword evidence="4" id="KW-0804">Transcription</keyword>
<dbReference type="Gene3D" id="1.10.260.40">
    <property type="entry name" value="lambda repressor-like DNA-binding domains"/>
    <property type="match status" value="1"/>
</dbReference>
<dbReference type="Proteomes" id="UP001211420">
    <property type="component" value="Unassembled WGS sequence"/>
</dbReference>
<dbReference type="SUPFAM" id="SSF53822">
    <property type="entry name" value="Periplasmic binding protein-like I"/>
    <property type="match status" value="1"/>
</dbReference>
<organism evidence="7 9">
    <name type="scientific">Lactobacillus mulieris</name>
    <dbReference type="NCBI Taxonomy" id="2508708"/>
    <lineage>
        <taxon>Bacteria</taxon>
        <taxon>Bacillati</taxon>
        <taxon>Bacillota</taxon>
        <taxon>Bacilli</taxon>
        <taxon>Lactobacillales</taxon>
        <taxon>Lactobacillaceae</taxon>
        <taxon>Lactobacillus</taxon>
    </lineage>
</organism>
<keyword evidence="8" id="KW-1185">Reference proteome</keyword>
<evidence type="ECO:0000313" key="6">
    <source>
        <dbReference type="EMBL" id="MCZ3622494.1"/>
    </source>
</evidence>
<dbReference type="Gene3D" id="3.40.50.2300">
    <property type="match status" value="2"/>
</dbReference>
<dbReference type="PANTHER" id="PTHR30146:SF95">
    <property type="entry name" value="RIBOSE OPERON REPRESSOR"/>
    <property type="match status" value="1"/>
</dbReference>
<dbReference type="PANTHER" id="PTHR30146">
    <property type="entry name" value="LACI-RELATED TRANSCRIPTIONAL REPRESSOR"/>
    <property type="match status" value="1"/>
</dbReference>
<dbReference type="Pfam" id="PF00356">
    <property type="entry name" value="LacI"/>
    <property type="match status" value="1"/>
</dbReference>